<feature type="transmembrane region" description="Helical" evidence="9">
    <location>
        <begin position="242"/>
        <end position="263"/>
    </location>
</feature>
<dbReference type="Pfam" id="PF01032">
    <property type="entry name" value="FecCD"/>
    <property type="match status" value="1"/>
</dbReference>
<dbReference type="EMBL" id="JAMTCK010000003">
    <property type="protein sequence ID" value="MCP2164688.1"/>
    <property type="molecule type" value="Genomic_DNA"/>
</dbReference>
<dbReference type="PANTHER" id="PTHR30472">
    <property type="entry name" value="FERRIC ENTEROBACTIN TRANSPORT SYSTEM PERMEASE PROTEIN"/>
    <property type="match status" value="1"/>
</dbReference>
<dbReference type="InterPro" id="IPR037294">
    <property type="entry name" value="ABC_BtuC-like"/>
</dbReference>
<keyword evidence="4" id="KW-1003">Cell membrane</keyword>
<sequence length="378" mass="38219">MTPGTPATTRSTQAGTGHPAQPTGPTDPGGVGTGGRDNRSAIAARRRRRLIGLAALLLALVAAAVASIAVGAKPIPLGAVWHALATPTGTADDIVVRSLRIPRTLLGVVAGIALGVAGSLMQGHTRNPLADPGLLGVTQGASFAAVLSIFALGLTGVYSFVWFAFLGAMIAAVLVFLLGSAGSGGGGGPTPVTLALAGAAMSALLYALTSVVVLLDQQSLETYRFWQVGSIAGRDQGVLGQVLPFLVVGLVLALVNAPGLNALSLGEDVARSLGQPVLRTRVIGLAAVTLLTGASVAACGPLAFVGLVVPHVARAITGPDYRWLLPYAGLIGAVLLLLADVLGRVVARPGELQVGIMLAAIGAPFFIVLIRRKRLVRL</sequence>
<evidence type="ECO:0000256" key="7">
    <source>
        <dbReference type="ARBA" id="ARBA00023136"/>
    </source>
</evidence>
<reference evidence="10" key="1">
    <citation type="submission" date="2022-06" db="EMBL/GenBank/DDBJ databases">
        <title>Genomic Encyclopedia of Archaeal and Bacterial Type Strains, Phase II (KMG-II): from individual species to whole genera.</title>
        <authorList>
            <person name="Goeker M."/>
        </authorList>
    </citation>
    <scope>NUCLEOTIDE SEQUENCE</scope>
    <source>
        <strain evidence="10">DSM 43935</strain>
    </source>
</reference>
<gene>
    <name evidence="10" type="ORF">LX83_001528</name>
</gene>
<dbReference type="FunFam" id="1.10.3470.10:FF:000001">
    <property type="entry name" value="Vitamin B12 ABC transporter permease BtuC"/>
    <property type="match status" value="1"/>
</dbReference>
<organism evidence="10 11">
    <name type="scientific">Goodfellowiella coeruleoviolacea</name>
    <dbReference type="NCBI Taxonomy" id="334858"/>
    <lineage>
        <taxon>Bacteria</taxon>
        <taxon>Bacillati</taxon>
        <taxon>Actinomycetota</taxon>
        <taxon>Actinomycetes</taxon>
        <taxon>Pseudonocardiales</taxon>
        <taxon>Pseudonocardiaceae</taxon>
        <taxon>Goodfellowiella</taxon>
    </lineage>
</organism>
<feature type="transmembrane region" description="Helical" evidence="9">
    <location>
        <begin position="352"/>
        <end position="370"/>
    </location>
</feature>
<dbReference type="GO" id="GO:0005886">
    <property type="term" value="C:plasma membrane"/>
    <property type="evidence" value="ECO:0007669"/>
    <property type="project" value="UniProtKB-SubCell"/>
</dbReference>
<feature type="compositionally biased region" description="Polar residues" evidence="8">
    <location>
        <begin position="1"/>
        <end position="15"/>
    </location>
</feature>
<dbReference type="SUPFAM" id="SSF81345">
    <property type="entry name" value="ABC transporter involved in vitamin B12 uptake, BtuC"/>
    <property type="match status" value="1"/>
</dbReference>
<evidence type="ECO:0000256" key="6">
    <source>
        <dbReference type="ARBA" id="ARBA00022989"/>
    </source>
</evidence>
<comment type="similarity">
    <text evidence="2">Belongs to the binding-protein-dependent transport system permease family. FecCD subfamily.</text>
</comment>
<dbReference type="CDD" id="cd06550">
    <property type="entry name" value="TM_ABC_iron-siderophores_like"/>
    <property type="match status" value="1"/>
</dbReference>
<evidence type="ECO:0000256" key="4">
    <source>
        <dbReference type="ARBA" id="ARBA00022475"/>
    </source>
</evidence>
<feature type="region of interest" description="Disordered" evidence="8">
    <location>
        <begin position="1"/>
        <end position="37"/>
    </location>
</feature>
<feature type="transmembrane region" description="Helical" evidence="9">
    <location>
        <begin position="194"/>
        <end position="215"/>
    </location>
</feature>
<dbReference type="Gene3D" id="1.10.3470.10">
    <property type="entry name" value="ABC transporter involved in vitamin B12 uptake, BtuC"/>
    <property type="match status" value="1"/>
</dbReference>
<comment type="caution">
    <text evidence="10">The sequence shown here is derived from an EMBL/GenBank/DDBJ whole genome shotgun (WGS) entry which is preliminary data.</text>
</comment>
<dbReference type="GO" id="GO:0022857">
    <property type="term" value="F:transmembrane transporter activity"/>
    <property type="evidence" value="ECO:0007669"/>
    <property type="project" value="InterPro"/>
</dbReference>
<keyword evidence="6 9" id="KW-1133">Transmembrane helix</keyword>
<dbReference type="Proteomes" id="UP001206128">
    <property type="component" value="Unassembled WGS sequence"/>
</dbReference>
<proteinExistence type="inferred from homology"/>
<evidence type="ECO:0000256" key="1">
    <source>
        <dbReference type="ARBA" id="ARBA00004651"/>
    </source>
</evidence>
<evidence type="ECO:0000256" key="2">
    <source>
        <dbReference type="ARBA" id="ARBA00007935"/>
    </source>
</evidence>
<evidence type="ECO:0000256" key="9">
    <source>
        <dbReference type="SAM" id="Phobius"/>
    </source>
</evidence>
<keyword evidence="7 9" id="KW-0472">Membrane</keyword>
<evidence type="ECO:0000256" key="5">
    <source>
        <dbReference type="ARBA" id="ARBA00022692"/>
    </source>
</evidence>
<feature type="transmembrane region" description="Helical" evidence="9">
    <location>
        <begin position="160"/>
        <end position="182"/>
    </location>
</feature>
<feature type="transmembrane region" description="Helical" evidence="9">
    <location>
        <begin position="283"/>
        <end position="312"/>
    </location>
</feature>
<accession>A0AAE3GBC9</accession>
<evidence type="ECO:0000256" key="3">
    <source>
        <dbReference type="ARBA" id="ARBA00022448"/>
    </source>
</evidence>
<feature type="transmembrane region" description="Helical" evidence="9">
    <location>
        <begin position="50"/>
        <end position="72"/>
    </location>
</feature>
<name>A0AAE3GBC9_9PSEU</name>
<dbReference type="PANTHER" id="PTHR30472:SF1">
    <property type="entry name" value="FE(3+) DICITRATE TRANSPORT SYSTEM PERMEASE PROTEIN FECC-RELATED"/>
    <property type="match status" value="1"/>
</dbReference>
<keyword evidence="11" id="KW-1185">Reference proteome</keyword>
<dbReference type="GO" id="GO:0033214">
    <property type="term" value="P:siderophore-iron import into cell"/>
    <property type="evidence" value="ECO:0007669"/>
    <property type="project" value="TreeGrafter"/>
</dbReference>
<evidence type="ECO:0000313" key="11">
    <source>
        <dbReference type="Proteomes" id="UP001206128"/>
    </source>
</evidence>
<dbReference type="InterPro" id="IPR000522">
    <property type="entry name" value="ABC_transptr_permease_BtuC"/>
</dbReference>
<comment type="subcellular location">
    <subcellularLocation>
        <location evidence="1">Cell membrane</location>
        <topology evidence="1">Multi-pass membrane protein</topology>
    </subcellularLocation>
</comment>
<protein>
    <submittedName>
        <fullName evidence="10">Iron complex transport system permease protein</fullName>
    </submittedName>
</protein>
<feature type="transmembrane region" description="Helical" evidence="9">
    <location>
        <begin position="324"/>
        <end position="346"/>
    </location>
</feature>
<keyword evidence="5 9" id="KW-0812">Transmembrane</keyword>
<dbReference type="AlphaFoldDB" id="A0AAE3GBC9"/>
<evidence type="ECO:0000313" key="10">
    <source>
        <dbReference type="EMBL" id="MCP2164688.1"/>
    </source>
</evidence>
<feature type="transmembrane region" description="Helical" evidence="9">
    <location>
        <begin position="133"/>
        <end position="153"/>
    </location>
</feature>
<keyword evidence="3" id="KW-0813">Transport</keyword>
<evidence type="ECO:0000256" key="8">
    <source>
        <dbReference type="SAM" id="MobiDB-lite"/>
    </source>
</evidence>